<feature type="transmembrane region" description="Helical" evidence="9">
    <location>
        <begin position="18"/>
        <end position="35"/>
    </location>
</feature>
<keyword evidence="4 9" id="KW-0812">Transmembrane</keyword>
<evidence type="ECO:0000313" key="12">
    <source>
        <dbReference type="Proteomes" id="UP000664534"/>
    </source>
</evidence>
<dbReference type="AlphaFoldDB" id="A0A8H3EJQ7"/>
<dbReference type="Pfam" id="PF00083">
    <property type="entry name" value="Sugar_tr"/>
    <property type="match status" value="1"/>
</dbReference>
<keyword evidence="6 9" id="KW-0472">Membrane</keyword>
<dbReference type="FunFam" id="1.20.1250.20:FF:000090">
    <property type="entry name" value="MFS sugar transporter, putative"/>
    <property type="match status" value="1"/>
</dbReference>
<feature type="transmembrane region" description="Helical" evidence="9">
    <location>
        <begin position="394"/>
        <end position="417"/>
    </location>
</feature>
<evidence type="ECO:0000256" key="9">
    <source>
        <dbReference type="SAM" id="Phobius"/>
    </source>
</evidence>
<evidence type="ECO:0000313" key="11">
    <source>
        <dbReference type="EMBL" id="CAF9907966.1"/>
    </source>
</evidence>
<comment type="similarity">
    <text evidence="2 7">Belongs to the major facilitator superfamily. Sugar transporter (TC 2.A.1.1) family.</text>
</comment>
<evidence type="ECO:0000256" key="6">
    <source>
        <dbReference type="ARBA" id="ARBA00023136"/>
    </source>
</evidence>
<dbReference type="GO" id="GO:0016020">
    <property type="term" value="C:membrane"/>
    <property type="evidence" value="ECO:0007669"/>
    <property type="project" value="UniProtKB-SubCell"/>
</dbReference>
<dbReference type="InterPro" id="IPR050360">
    <property type="entry name" value="MFS_Sugar_Transporters"/>
</dbReference>
<evidence type="ECO:0000256" key="3">
    <source>
        <dbReference type="ARBA" id="ARBA00022448"/>
    </source>
</evidence>
<evidence type="ECO:0000256" key="4">
    <source>
        <dbReference type="ARBA" id="ARBA00022692"/>
    </source>
</evidence>
<feature type="transmembrane region" description="Helical" evidence="9">
    <location>
        <begin position="326"/>
        <end position="347"/>
    </location>
</feature>
<feature type="transmembrane region" description="Helical" evidence="9">
    <location>
        <begin position="200"/>
        <end position="217"/>
    </location>
</feature>
<proteinExistence type="inferred from homology"/>
<dbReference type="EMBL" id="CAJPDT010000004">
    <property type="protein sequence ID" value="CAF9907966.1"/>
    <property type="molecule type" value="Genomic_DNA"/>
</dbReference>
<dbReference type="PRINTS" id="PR00171">
    <property type="entry name" value="SUGRTRNSPORT"/>
</dbReference>
<dbReference type="InterPro" id="IPR003663">
    <property type="entry name" value="Sugar/inositol_transpt"/>
</dbReference>
<organism evidence="11 12">
    <name type="scientific">Imshaugia aleurites</name>
    <dbReference type="NCBI Taxonomy" id="172621"/>
    <lineage>
        <taxon>Eukaryota</taxon>
        <taxon>Fungi</taxon>
        <taxon>Dikarya</taxon>
        <taxon>Ascomycota</taxon>
        <taxon>Pezizomycotina</taxon>
        <taxon>Lecanoromycetes</taxon>
        <taxon>OSLEUM clade</taxon>
        <taxon>Lecanoromycetidae</taxon>
        <taxon>Lecanorales</taxon>
        <taxon>Lecanorineae</taxon>
        <taxon>Parmeliaceae</taxon>
        <taxon>Imshaugia</taxon>
    </lineage>
</organism>
<feature type="region of interest" description="Disordered" evidence="8">
    <location>
        <begin position="522"/>
        <end position="547"/>
    </location>
</feature>
<feature type="transmembrane region" description="Helical" evidence="9">
    <location>
        <begin position="460"/>
        <end position="478"/>
    </location>
</feature>
<gene>
    <name evidence="11" type="ORF">IMSHALPRED_006545</name>
</gene>
<protein>
    <recommendedName>
        <fullName evidence="10">Major facilitator superfamily (MFS) profile domain-containing protein</fullName>
    </recommendedName>
</protein>
<dbReference type="PANTHER" id="PTHR48022:SF78">
    <property type="entry name" value="MONOSACCHARIDE TRANSPORTER, PUTATIVE (AFU_ORTHOLOGUE AFUA_2G02110)-RELATED"/>
    <property type="match status" value="1"/>
</dbReference>
<evidence type="ECO:0000259" key="10">
    <source>
        <dbReference type="PROSITE" id="PS50850"/>
    </source>
</evidence>
<feature type="domain" description="Major facilitator superfamily (MFS) profile" evidence="10">
    <location>
        <begin position="22"/>
        <end position="482"/>
    </location>
</feature>
<dbReference type="OrthoDB" id="2544694at2759"/>
<dbReference type="InterPro" id="IPR020846">
    <property type="entry name" value="MFS_dom"/>
</dbReference>
<name>A0A8H3EJQ7_9LECA</name>
<feature type="transmembrane region" description="Helical" evidence="9">
    <location>
        <begin position="354"/>
        <end position="374"/>
    </location>
</feature>
<keyword evidence="12" id="KW-1185">Reference proteome</keyword>
<dbReference type="GO" id="GO:0005351">
    <property type="term" value="F:carbohydrate:proton symporter activity"/>
    <property type="evidence" value="ECO:0007669"/>
    <property type="project" value="TreeGrafter"/>
</dbReference>
<dbReference type="PROSITE" id="PS50850">
    <property type="entry name" value="MFS"/>
    <property type="match status" value="1"/>
</dbReference>
<feature type="transmembrane region" description="Helical" evidence="9">
    <location>
        <begin position="78"/>
        <end position="96"/>
    </location>
</feature>
<dbReference type="Gene3D" id="1.20.1250.20">
    <property type="entry name" value="MFS general substrate transporter like domains"/>
    <property type="match status" value="1"/>
</dbReference>
<sequence length="564" mass="62684">MDNIKSYNVARKYEKRSLLILVNMVAGLSIFFFGYDQGVMGGVNGNRNYANIMGFGYFDEATGIVAIQKPLLQGGIIAVYYLPGTLFGAFLGGWFGDRYGRIKTIAVASVWAVVGATLQCSAQNAKWMFCARTLNGIGTGILNAITPVWATETASHTSRGQFVSIEFTLNIFGVVAAYWIEYGTSFYGQVDSSFIWRFPIAFQIVPLIFLFFVVWAMPESPRWLVKVGREEEARFILGRLRGEGDGQAEAEFQDIRNIVELERKTSSQNSYLAMFFGWNSGKLHTGRRVQLVVWLQILQEWIGIAGITIYGPTIFTIAGVSAKDRLWISGLNDITYMFATLICVFTLDRIGRRWTLYWGSVGQGICMFCAGGLARATINAKARGGDYSGVGGGAIFFVFLFTAIFGATWLTVPWLYPAETFPLEVRARGNAWGVVGWSIGNGWTVLLLPTIFAALNEKTLYLFGAVNAATIVIVWALYPETNQRTLEEMDLVFASDSIWNWDAERNFKILKEQNPELVQAAQRGNSVVDPESGLKSGRQGSLVPRNMSLEAKDYDAEKLEEVKD</sequence>
<dbReference type="SUPFAM" id="SSF103473">
    <property type="entry name" value="MFS general substrate transporter"/>
    <property type="match status" value="1"/>
</dbReference>
<dbReference type="NCBIfam" id="TIGR00879">
    <property type="entry name" value="SP"/>
    <property type="match status" value="1"/>
</dbReference>
<keyword evidence="5 9" id="KW-1133">Transmembrane helix</keyword>
<feature type="transmembrane region" description="Helical" evidence="9">
    <location>
        <begin position="429"/>
        <end position="454"/>
    </location>
</feature>
<dbReference type="InterPro" id="IPR005828">
    <property type="entry name" value="MFS_sugar_transport-like"/>
</dbReference>
<comment type="caution">
    <text evidence="11">The sequence shown here is derived from an EMBL/GenBank/DDBJ whole genome shotgun (WGS) entry which is preliminary data.</text>
</comment>
<evidence type="ECO:0000256" key="8">
    <source>
        <dbReference type="SAM" id="MobiDB-lite"/>
    </source>
</evidence>
<evidence type="ECO:0000256" key="5">
    <source>
        <dbReference type="ARBA" id="ARBA00022989"/>
    </source>
</evidence>
<dbReference type="PANTHER" id="PTHR48022">
    <property type="entry name" value="PLASTIDIC GLUCOSE TRANSPORTER 4"/>
    <property type="match status" value="1"/>
</dbReference>
<reference evidence="11" key="1">
    <citation type="submission" date="2021-03" db="EMBL/GenBank/DDBJ databases">
        <authorList>
            <person name="Tagirdzhanova G."/>
        </authorList>
    </citation>
    <scope>NUCLEOTIDE SEQUENCE</scope>
</reference>
<feature type="transmembrane region" description="Helical" evidence="9">
    <location>
        <begin position="162"/>
        <end position="180"/>
    </location>
</feature>
<evidence type="ECO:0000256" key="1">
    <source>
        <dbReference type="ARBA" id="ARBA00004141"/>
    </source>
</evidence>
<keyword evidence="3 7" id="KW-0813">Transport</keyword>
<evidence type="ECO:0000256" key="2">
    <source>
        <dbReference type="ARBA" id="ARBA00010992"/>
    </source>
</evidence>
<dbReference type="Proteomes" id="UP000664534">
    <property type="component" value="Unassembled WGS sequence"/>
</dbReference>
<accession>A0A8H3EJQ7</accession>
<evidence type="ECO:0000256" key="7">
    <source>
        <dbReference type="RuleBase" id="RU003346"/>
    </source>
</evidence>
<dbReference type="InterPro" id="IPR036259">
    <property type="entry name" value="MFS_trans_sf"/>
</dbReference>
<comment type="subcellular location">
    <subcellularLocation>
        <location evidence="1">Membrane</location>
        <topology evidence="1">Multi-pass membrane protein</topology>
    </subcellularLocation>
</comment>